<feature type="region of interest" description="Disordered" evidence="1">
    <location>
        <begin position="94"/>
        <end position="171"/>
    </location>
</feature>
<organism evidence="2 3">
    <name type="scientific">Melanopsichium pennsylvanicum</name>
    <dbReference type="NCBI Taxonomy" id="63383"/>
    <lineage>
        <taxon>Eukaryota</taxon>
        <taxon>Fungi</taxon>
        <taxon>Dikarya</taxon>
        <taxon>Basidiomycota</taxon>
        <taxon>Ustilaginomycotina</taxon>
        <taxon>Ustilaginomycetes</taxon>
        <taxon>Ustilaginales</taxon>
        <taxon>Ustilaginaceae</taxon>
        <taxon>Melanopsichium</taxon>
    </lineage>
</organism>
<feature type="region of interest" description="Disordered" evidence="1">
    <location>
        <begin position="764"/>
        <end position="794"/>
    </location>
</feature>
<protein>
    <submittedName>
        <fullName evidence="2">Uncharacterized protein</fullName>
    </submittedName>
</protein>
<accession>A0AAJ5C3C5</accession>
<feature type="compositionally biased region" description="Polar residues" evidence="1">
    <location>
        <begin position="766"/>
        <end position="786"/>
    </location>
</feature>
<name>A0AAJ5C3C5_9BASI</name>
<feature type="compositionally biased region" description="Polar residues" evidence="1">
    <location>
        <begin position="1086"/>
        <end position="1097"/>
    </location>
</feature>
<dbReference type="EMBL" id="OAPG01000002">
    <property type="protein sequence ID" value="SNX82486.1"/>
    <property type="molecule type" value="Genomic_DNA"/>
</dbReference>
<evidence type="ECO:0000256" key="1">
    <source>
        <dbReference type="SAM" id="MobiDB-lite"/>
    </source>
</evidence>
<sequence>MIGPRCLGQGGSAARSQAARVPSIAFVTSSTAPLAECSYRTWQPPQPCLAPLQRRTRIEVSECTRRFSSASQSMRDHTDSSDLAVSVDQHGVQSAFHDPPFTRPNVKRIRSASGSAPKHRSSTFPAQPPRSQEPGLDAATISSASHGRTLSDELNHSSTSRPPDHAISPYTAPKRSLLTSHPDVPTGLLVDFLTSSDTDTVQHIRAHFSSDFHRIDAYLLLRERDPQRLSVLSYLDIYSLIRRAGKYKLGSVLGLILDDIVGPYMSNNSAMPGYFNISPGTEERFKLLREILVRCIHAEFLLHDGTAMNVFMLMLDDQIQLRQASASAKELNPDASSASLAAMSIAEGAAITLPDNFPVGEARRLAKLAVHLHSPELAPVLNALRAHLEAHTPDFPTAREGSQLIAYYLQPNLREFGAALDVVRGLRDTNAVAQEVIDDAIHDGKAYLSELERTMSADAADTHARPSAEELQQICLDVSLRLIAMKNLMAQRPKGGVQYRKAFESLIASFRLDMFDMDGRFQTQSLLDVPVRSIRNVFLHLVGQNDKSCLVEALFVLQRAQRCDQRLVAMLPDGDLQQFCDFAQTNDALSLAAEAYTLFVKAKASTASTPNLSVDYKHVLARDGMLTDTDTFLTLMRQLVLQGQKINMIALLRAMRLLPLTDTAAGQLNMRFSGLQRSRMVALLAEVGLAEDAFELYQHWTLWRYEAAALADSVTLRRAGAVQVADPLIERQIRLMHDPDQQVAISSECLVALVRSLCRQPAGRSASHTGMQTTNASAPTQKLTSDQKARSSKIPAEQLSKARFVIDVFKQSCTPMDWTHYRLTALARACFTAKDLPGAFDALAKISFLREIPDQVDIAVLLGGLVEHDVDRAVDLFIRHCSVPETLNAQDKTTKGKRDAKHIPLTSTKKLVTSSPKLAPMMPTPALTSMLLARTIAQNRLDLMERLYEFSEAVGISSRLGHAASLRAVFLQGVPPRKATQTIDRMLANGWIADPPVLEQLAQRLLRKLKHRISEDEAFLVQAEEGAQHHKSKRLSARERLKFVQAATHLMLVSARNKDVINLRTVSGALDVIARAHTSFIKRSLQETTDSSSSVPGQSRRAVRQRDQGERSLQWVTCLDLIVYMLRWTKYLDTGDDYRHSQPLWKWSEAGNGDMISADLDDMLGFGFSRSHNRRTLAQTSAPAVTLPTSTESATDSNADNDAEVIQTDSIVQRHPRGEPNVISADLFRRLIETYLALGDACGAAEVACWMRDEAKIDIARTSQETIDFVSRIKAAVMERGDEQMWADPQANERFLGRNEAESGSSNIGSSNILRMLAGQQSTAHTKRWWTP</sequence>
<gene>
    <name evidence="2" type="ORF">MEPE_01192</name>
</gene>
<evidence type="ECO:0000313" key="2">
    <source>
        <dbReference type="EMBL" id="SNX82486.1"/>
    </source>
</evidence>
<comment type="caution">
    <text evidence="2">The sequence shown here is derived from an EMBL/GenBank/DDBJ whole genome shotgun (WGS) entry which is preliminary data.</text>
</comment>
<dbReference type="Proteomes" id="UP001294444">
    <property type="component" value="Unassembled WGS sequence"/>
</dbReference>
<proteinExistence type="predicted"/>
<evidence type="ECO:0000313" key="3">
    <source>
        <dbReference type="Proteomes" id="UP001294444"/>
    </source>
</evidence>
<keyword evidence="3" id="KW-1185">Reference proteome</keyword>
<feature type="region of interest" description="Disordered" evidence="1">
    <location>
        <begin position="1085"/>
        <end position="1106"/>
    </location>
</feature>
<reference evidence="2" key="1">
    <citation type="submission" date="2023-10" db="EMBL/GenBank/DDBJ databases">
        <authorList>
            <person name="Guldener U."/>
        </authorList>
    </citation>
    <scope>NUCLEOTIDE SEQUENCE</scope>
    <source>
        <strain evidence="2">Mp4</strain>
    </source>
</reference>